<feature type="transmembrane region" description="Helical" evidence="7">
    <location>
        <begin position="341"/>
        <end position="363"/>
    </location>
</feature>
<dbReference type="Pfam" id="PF13515">
    <property type="entry name" value="FUSC_2"/>
    <property type="match status" value="1"/>
</dbReference>
<feature type="domain" description="Integral membrane bound transporter" evidence="8">
    <location>
        <begin position="357"/>
        <end position="480"/>
    </location>
</feature>
<dbReference type="EMBL" id="CP010803">
    <property type="protein sequence ID" value="AJY45983.1"/>
    <property type="molecule type" value="Genomic_DNA"/>
</dbReference>
<proteinExistence type="inferred from homology"/>
<dbReference type="PANTHER" id="PTHR30509">
    <property type="entry name" value="P-HYDROXYBENZOIC ACID EFFLUX PUMP SUBUNIT-RELATED"/>
    <property type="match status" value="1"/>
</dbReference>
<accession>A0A0D5LRL6</accession>
<keyword evidence="10" id="KW-1185">Reference proteome</keyword>
<evidence type="ECO:0000313" key="9">
    <source>
        <dbReference type="EMBL" id="AJY45983.1"/>
    </source>
</evidence>
<reference evidence="9 10" key="1">
    <citation type="journal article" date="2015" name="Genome Announc.">
        <title>Complete genome sequence of Martelella endophytica YC6887, which has antifungal activity associated with a halophyte.</title>
        <authorList>
            <person name="Khan A."/>
            <person name="Khan H."/>
            <person name="Chung E.J."/>
            <person name="Hossain M.T."/>
            <person name="Chung Y.R."/>
        </authorList>
    </citation>
    <scope>NUCLEOTIDE SEQUENCE [LARGE SCALE GENOMIC DNA]</scope>
    <source>
        <strain evidence="9">YC6887</strain>
    </source>
</reference>
<feature type="transmembrane region" description="Helical" evidence="7">
    <location>
        <begin position="400"/>
        <end position="424"/>
    </location>
</feature>
<dbReference type="PATRIC" id="fig|1486262.3.peg.2144"/>
<feature type="transmembrane region" description="Helical" evidence="7">
    <location>
        <begin position="467"/>
        <end position="485"/>
    </location>
</feature>
<evidence type="ECO:0000256" key="4">
    <source>
        <dbReference type="ARBA" id="ARBA00022989"/>
    </source>
</evidence>
<keyword evidence="2" id="KW-1003">Cell membrane</keyword>
<gene>
    <name evidence="9" type="ORF">TM49_10355</name>
</gene>
<evidence type="ECO:0000256" key="2">
    <source>
        <dbReference type="ARBA" id="ARBA00022475"/>
    </source>
</evidence>
<feature type="transmembrane region" description="Helical" evidence="7">
    <location>
        <begin position="47"/>
        <end position="64"/>
    </location>
</feature>
<feature type="transmembrane region" description="Helical" evidence="7">
    <location>
        <begin position="436"/>
        <end position="455"/>
    </location>
</feature>
<evidence type="ECO:0000256" key="7">
    <source>
        <dbReference type="SAM" id="Phobius"/>
    </source>
</evidence>
<evidence type="ECO:0000256" key="6">
    <source>
        <dbReference type="ARBA" id="ARBA00043993"/>
    </source>
</evidence>
<evidence type="ECO:0000313" key="10">
    <source>
        <dbReference type="Proteomes" id="UP000032611"/>
    </source>
</evidence>
<comment type="similarity">
    <text evidence="6">Belongs to the YccS/YhfK family.</text>
</comment>
<dbReference type="RefSeq" id="WP_045681073.1">
    <property type="nucleotide sequence ID" value="NZ_CP010803.1"/>
</dbReference>
<keyword evidence="5 7" id="KW-0472">Membrane</keyword>
<dbReference type="PANTHER" id="PTHR30509:SF9">
    <property type="entry name" value="MULTIDRUG RESISTANCE PROTEIN MDTO"/>
    <property type="match status" value="1"/>
</dbReference>
<feature type="transmembrane region" description="Helical" evidence="7">
    <location>
        <begin position="115"/>
        <end position="136"/>
    </location>
</feature>
<evidence type="ECO:0000256" key="1">
    <source>
        <dbReference type="ARBA" id="ARBA00004651"/>
    </source>
</evidence>
<dbReference type="InterPro" id="IPR049453">
    <property type="entry name" value="Memb_transporter_dom"/>
</dbReference>
<feature type="transmembrane region" description="Helical" evidence="7">
    <location>
        <begin position="84"/>
        <end position="108"/>
    </location>
</feature>
<keyword evidence="4 7" id="KW-1133">Transmembrane helix</keyword>
<comment type="subcellular location">
    <subcellularLocation>
        <location evidence="1">Cell membrane</location>
        <topology evidence="1">Multi-pass membrane protein</topology>
    </subcellularLocation>
</comment>
<organism evidence="9 10">
    <name type="scientific">Martelella endophytica</name>
    <dbReference type="NCBI Taxonomy" id="1486262"/>
    <lineage>
        <taxon>Bacteria</taxon>
        <taxon>Pseudomonadati</taxon>
        <taxon>Pseudomonadota</taxon>
        <taxon>Alphaproteobacteria</taxon>
        <taxon>Hyphomicrobiales</taxon>
        <taxon>Aurantimonadaceae</taxon>
        <taxon>Martelella</taxon>
    </lineage>
</organism>
<dbReference type="GO" id="GO:0005886">
    <property type="term" value="C:plasma membrane"/>
    <property type="evidence" value="ECO:0007669"/>
    <property type="project" value="UniProtKB-SubCell"/>
</dbReference>
<sequence>MNPATRWFHNLALLKASPYRPWRHAIRLSLGTGLPLLIGEMTGHKDAMLFVALGAFLSAVSVRLDPYPERFRQLAISATIGATGTLIGPLVGGHGVATLAMLMAVALVSGLISGYGAAFSLGAMHMLVLAIVTSHAPHGLPVWLVFTNVLIGAGFVAVMLGVGALFDKDRPERRMIADLITGLAELARASDAVGRDVTPETRALMIVARRKVTDATKGAYAALIEKRSHGRARTRATQRSAEALSLINQLQVTLISRRGEALEAAAARLDTIADAYQRHAPPPPAPEGAEGEALYLTERLVATLWRTAPAATATAEPPEGQGIFSAGLFTHLARRLTLGRAVIIAALRLSLSVGIGVAVTQWVTGDHNYWLPLTVALVLKPDFGSVFLRAIHRSIGTVAGVLVAIAIAAVVPKGIAYIPIIMALAATLPFLGLRSYAAMVTLLTPVILLMIDLVAPGAVSDYGLQRLYDTLLGSGIALVFGYLIWPRSQEAGITTAFTAALEHVATFLRAATAPLPTDKEALIPLRKNLAEREFAAFRSLSDLRTTLERLIAEPPPAGREAASWFPAVASAERLCGSTAAYAEGRRLGDPPPNEARANRAIAAVAAISDFVRNGGAAPKPEGREKDDRFGEVEAEIVWLATYLNRRSGGPPR</sequence>
<protein>
    <recommendedName>
        <fullName evidence="8">Integral membrane bound transporter domain-containing protein</fullName>
    </recommendedName>
</protein>
<dbReference type="KEGG" id="mey:TM49_10355"/>
<evidence type="ECO:0000256" key="3">
    <source>
        <dbReference type="ARBA" id="ARBA00022692"/>
    </source>
</evidence>
<dbReference type="OrthoDB" id="128040at2"/>
<evidence type="ECO:0000256" key="5">
    <source>
        <dbReference type="ARBA" id="ARBA00023136"/>
    </source>
</evidence>
<dbReference type="AlphaFoldDB" id="A0A0D5LRL6"/>
<dbReference type="HOGENOM" id="CLU_033242_0_0_5"/>
<keyword evidence="3 7" id="KW-0812">Transmembrane</keyword>
<dbReference type="Proteomes" id="UP000032611">
    <property type="component" value="Chromosome"/>
</dbReference>
<name>A0A0D5LRL6_MAREN</name>
<feature type="transmembrane region" description="Helical" evidence="7">
    <location>
        <begin position="142"/>
        <end position="166"/>
    </location>
</feature>
<evidence type="ECO:0000259" key="8">
    <source>
        <dbReference type="Pfam" id="PF13515"/>
    </source>
</evidence>